<evidence type="ECO:0000256" key="4">
    <source>
        <dbReference type="ARBA" id="ARBA00016436"/>
    </source>
</evidence>
<dbReference type="EC" id="2.7.1.130" evidence="3 13"/>
<evidence type="ECO:0000256" key="10">
    <source>
        <dbReference type="ARBA" id="ARBA00022840"/>
    </source>
</evidence>
<dbReference type="GO" id="GO:0005886">
    <property type="term" value="C:plasma membrane"/>
    <property type="evidence" value="ECO:0007669"/>
    <property type="project" value="TreeGrafter"/>
</dbReference>
<evidence type="ECO:0000256" key="13">
    <source>
        <dbReference type="HAMAP-Rule" id="MF_00409"/>
    </source>
</evidence>
<evidence type="ECO:0000256" key="12">
    <source>
        <dbReference type="ARBA" id="ARBA00029757"/>
    </source>
</evidence>
<evidence type="ECO:0000313" key="14">
    <source>
        <dbReference type="EMBL" id="QDV06589.1"/>
    </source>
</evidence>
<dbReference type="Gene3D" id="3.40.50.300">
    <property type="entry name" value="P-loop containing nucleotide triphosphate hydrolases"/>
    <property type="match status" value="1"/>
</dbReference>
<keyword evidence="9 13" id="KW-0418">Kinase</keyword>
<sequence length="356" mass="38277">MLFGAIARARSAMYTRRLLPSYDVGTPVISVGNVVAGGTGKTPMIVWLAKELKARGRTPGIISRGYRAPGDFARGASHERERGDGNRNDEARMLDDMLPGVLHVQNRDRVAAARQLAEVGVDAILVDDGFQHRRLARDVDIVLVDALRPFGLPAPPEGGEPVRAFLPRGLMREPLVALQRADAIVLTRVDTVSGETLERLEALLGEAAPGVPLVHSQHRPTCLREAGTLHSLGELRGAEVDLFSGIGNPGAFERTVHDLGGKVISHRAFGDHHAFRPEDLAGLGVDRPALTTAKDAARLTLQAEVQPEIQAPPRLWVLDVELAIVENEAALSAILDRLPESDAGRMRASIHGGLHG</sequence>
<dbReference type="UniPathway" id="UPA00359">
    <property type="reaction ID" value="UER00482"/>
</dbReference>
<keyword evidence="8 13" id="KW-0547">Nucleotide-binding</keyword>
<evidence type="ECO:0000256" key="6">
    <source>
        <dbReference type="ARBA" id="ARBA00022556"/>
    </source>
</evidence>
<dbReference type="AlphaFoldDB" id="A0A518ER78"/>
<keyword evidence="7 13" id="KW-0808">Transferase</keyword>
<dbReference type="PANTHER" id="PTHR42724">
    <property type="entry name" value="TETRAACYLDISACCHARIDE 4'-KINASE"/>
    <property type="match status" value="1"/>
</dbReference>
<keyword evidence="10 13" id="KW-0067">ATP-binding</keyword>
<keyword evidence="11 13" id="KW-0443">Lipid metabolism</keyword>
<dbReference type="Proteomes" id="UP000320390">
    <property type="component" value="Chromosome"/>
</dbReference>
<name>A0A518ER78_9BACT</name>
<reference evidence="14 15" key="1">
    <citation type="submission" date="2019-02" db="EMBL/GenBank/DDBJ databases">
        <title>Deep-cultivation of Planctomycetes and their phenomic and genomic characterization uncovers novel biology.</title>
        <authorList>
            <person name="Wiegand S."/>
            <person name="Jogler M."/>
            <person name="Boedeker C."/>
            <person name="Pinto D."/>
            <person name="Vollmers J."/>
            <person name="Rivas-Marin E."/>
            <person name="Kohn T."/>
            <person name="Peeters S.H."/>
            <person name="Heuer A."/>
            <person name="Rast P."/>
            <person name="Oberbeckmann S."/>
            <person name="Bunk B."/>
            <person name="Jeske O."/>
            <person name="Meyerdierks A."/>
            <person name="Storesund J.E."/>
            <person name="Kallscheuer N."/>
            <person name="Luecker S."/>
            <person name="Lage O.M."/>
            <person name="Pohl T."/>
            <person name="Merkel B.J."/>
            <person name="Hornburger P."/>
            <person name="Mueller R.-W."/>
            <person name="Bruemmer F."/>
            <person name="Labrenz M."/>
            <person name="Spormann A.M."/>
            <person name="Op den Camp H."/>
            <person name="Overmann J."/>
            <person name="Amann R."/>
            <person name="Jetten M.S.M."/>
            <person name="Mascher T."/>
            <person name="Medema M.H."/>
            <person name="Devos D.P."/>
            <person name="Kaster A.-K."/>
            <person name="Ovreas L."/>
            <person name="Rohde M."/>
            <person name="Galperin M.Y."/>
            <person name="Jogler C."/>
        </authorList>
    </citation>
    <scope>NUCLEOTIDE SEQUENCE [LARGE SCALE GENOMIC DNA]</scope>
    <source>
        <strain evidence="14 15">Poly30</strain>
    </source>
</reference>
<dbReference type="GO" id="GO:0009029">
    <property type="term" value="F:lipid-A 4'-kinase activity"/>
    <property type="evidence" value="ECO:0007669"/>
    <property type="project" value="UniProtKB-UniRule"/>
</dbReference>
<evidence type="ECO:0000256" key="8">
    <source>
        <dbReference type="ARBA" id="ARBA00022741"/>
    </source>
</evidence>
<comment type="catalytic activity">
    <reaction evidence="13">
        <text>a lipid A disaccharide + ATP = a lipid IVA + ADP + H(+)</text>
        <dbReference type="Rhea" id="RHEA:67840"/>
        <dbReference type="ChEBI" id="CHEBI:15378"/>
        <dbReference type="ChEBI" id="CHEBI:30616"/>
        <dbReference type="ChEBI" id="CHEBI:176343"/>
        <dbReference type="ChEBI" id="CHEBI:176425"/>
        <dbReference type="ChEBI" id="CHEBI:456216"/>
        <dbReference type="EC" id="2.7.1.130"/>
    </reaction>
</comment>
<dbReference type="NCBIfam" id="TIGR00682">
    <property type="entry name" value="lpxK"/>
    <property type="match status" value="1"/>
</dbReference>
<feature type="binding site" evidence="13">
    <location>
        <begin position="35"/>
        <end position="42"/>
    </location>
    <ligand>
        <name>ATP</name>
        <dbReference type="ChEBI" id="CHEBI:30616"/>
    </ligand>
</feature>
<keyword evidence="5 13" id="KW-0444">Lipid biosynthesis</keyword>
<keyword evidence="15" id="KW-1185">Reference proteome</keyword>
<proteinExistence type="inferred from homology"/>
<evidence type="ECO:0000256" key="3">
    <source>
        <dbReference type="ARBA" id="ARBA00012071"/>
    </source>
</evidence>
<dbReference type="GO" id="GO:0009244">
    <property type="term" value="P:lipopolysaccharide core region biosynthetic process"/>
    <property type="evidence" value="ECO:0007669"/>
    <property type="project" value="TreeGrafter"/>
</dbReference>
<organism evidence="14 15">
    <name type="scientific">Saltatorellus ferox</name>
    <dbReference type="NCBI Taxonomy" id="2528018"/>
    <lineage>
        <taxon>Bacteria</taxon>
        <taxon>Pseudomonadati</taxon>
        <taxon>Planctomycetota</taxon>
        <taxon>Planctomycetia</taxon>
        <taxon>Planctomycetia incertae sedis</taxon>
        <taxon>Saltatorellus</taxon>
    </lineage>
</organism>
<gene>
    <name evidence="13 14" type="primary">lpxK</name>
    <name evidence="14" type="ORF">Poly30_20990</name>
</gene>
<evidence type="ECO:0000256" key="11">
    <source>
        <dbReference type="ARBA" id="ARBA00023098"/>
    </source>
</evidence>
<dbReference type="SUPFAM" id="SSF52540">
    <property type="entry name" value="P-loop containing nucleoside triphosphate hydrolases"/>
    <property type="match status" value="1"/>
</dbReference>
<dbReference type="GO" id="GO:0009245">
    <property type="term" value="P:lipid A biosynthetic process"/>
    <property type="evidence" value="ECO:0007669"/>
    <property type="project" value="UniProtKB-UniRule"/>
</dbReference>
<dbReference type="GO" id="GO:0005524">
    <property type="term" value="F:ATP binding"/>
    <property type="evidence" value="ECO:0007669"/>
    <property type="project" value="UniProtKB-UniRule"/>
</dbReference>
<protein>
    <recommendedName>
        <fullName evidence="4 13">Tetraacyldisaccharide 4'-kinase</fullName>
        <ecNumber evidence="3 13">2.7.1.130</ecNumber>
    </recommendedName>
    <alternativeName>
        <fullName evidence="12 13">Lipid A 4'-kinase</fullName>
    </alternativeName>
</protein>
<accession>A0A518ER78</accession>
<comment type="pathway">
    <text evidence="2 13">Glycolipid biosynthesis; lipid IV(A) biosynthesis; lipid IV(A) from (3R)-3-hydroxytetradecanoyl-[acyl-carrier-protein] and UDP-N-acetyl-alpha-D-glucosamine: step 6/6.</text>
</comment>
<evidence type="ECO:0000256" key="7">
    <source>
        <dbReference type="ARBA" id="ARBA00022679"/>
    </source>
</evidence>
<dbReference type="PANTHER" id="PTHR42724:SF1">
    <property type="entry name" value="TETRAACYLDISACCHARIDE 4'-KINASE, MITOCHONDRIAL-RELATED"/>
    <property type="match status" value="1"/>
</dbReference>
<evidence type="ECO:0000256" key="1">
    <source>
        <dbReference type="ARBA" id="ARBA00002274"/>
    </source>
</evidence>
<dbReference type="HAMAP" id="MF_00409">
    <property type="entry name" value="LpxK"/>
    <property type="match status" value="1"/>
</dbReference>
<evidence type="ECO:0000256" key="2">
    <source>
        <dbReference type="ARBA" id="ARBA00004870"/>
    </source>
</evidence>
<comment type="similarity">
    <text evidence="13">Belongs to the LpxK family.</text>
</comment>
<dbReference type="InterPro" id="IPR003758">
    <property type="entry name" value="LpxK"/>
</dbReference>
<dbReference type="Pfam" id="PF02606">
    <property type="entry name" value="LpxK"/>
    <property type="match status" value="1"/>
</dbReference>
<comment type="function">
    <text evidence="1 13">Transfers the gamma-phosphate of ATP to the 4'-position of a tetraacyldisaccharide 1-phosphate intermediate (termed DS-1-P) to form tetraacyldisaccharide 1,4'-bis-phosphate (lipid IVA).</text>
</comment>
<keyword evidence="6 13" id="KW-0441">Lipid A biosynthesis</keyword>
<dbReference type="InterPro" id="IPR027417">
    <property type="entry name" value="P-loop_NTPase"/>
</dbReference>
<evidence type="ECO:0000256" key="5">
    <source>
        <dbReference type="ARBA" id="ARBA00022516"/>
    </source>
</evidence>
<evidence type="ECO:0000313" key="15">
    <source>
        <dbReference type="Proteomes" id="UP000320390"/>
    </source>
</evidence>
<evidence type="ECO:0000256" key="9">
    <source>
        <dbReference type="ARBA" id="ARBA00022777"/>
    </source>
</evidence>
<dbReference type="EMBL" id="CP036434">
    <property type="protein sequence ID" value="QDV06589.1"/>
    <property type="molecule type" value="Genomic_DNA"/>
</dbReference>